<dbReference type="PANTHER" id="PTHR43792">
    <property type="entry name" value="GNAT FAMILY, PUTATIVE (AFU_ORTHOLOGUE AFUA_3G00765)-RELATED-RELATED"/>
    <property type="match status" value="1"/>
</dbReference>
<name>A0ABT8RGM1_9BACT</name>
<keyword evidence="3" id="KW-1185">Reference proteome</keyword>
<evidence type="ECO:0000259" key="1">
    <source>
        <dbReference type="PROSITE" id="PS51186"/>
    </source>
</evidence>
<evidence type="ECO:0000313" key="2">
    <source>
        <dbReference type="EMBL" id="MDO1451129.1"/>
    </source>
</evidence>
<dbReference type="InterPro" id="IPR000182">
    <property type="entry name" value="GNAT_dom"/>
</dbReference>
<protein>
    <submittedName>
        <fullName evidence="2">GNAT family N-acetyltransferase</fullName>
    </submittedName>
</protein>
<organism evidence="2 3">
    <name type="scientific">Rhodocytophaga aerolata</name>
    <dbReference type="NCBI Taxonomy" id="455078"/>
    <lineage>
        <taxon>Bacteria</taxon>
        <taxon>Pseudomonadati</taxon>
        <taxon>Bacteroidota</taxon>
        <taxon>Cytophagia</taxon>
        <taxon>Cytophagales</taxon>
        <taxon>Rhodocytophagaceae</taxon>
        <taxon>Rhodocytophaga</taxon>
    </lineage>
</organism>
<dbReference type="EMBL" id="JAUKPO010000043">
    <property type="protein sequence ID" value="MDO1451129.1"/>
    <property type="molecule type" value="Genomic_DNA"/>
</dbReference>
<feature type="domain" description="N-acetyltransferase" evidence="1">
    <location>
        <begin position="9"/>
        <end position="161"/>
    </location>
</feature>
<reference evidence="2" key="1">
    <citation type="submission" date="2023-07" db="EMBL/GenBank/DDBJ databases">
        <title>The genome sequence of Rhodocytophaga aerolata KACC 12507.</title>
        <authorList>
            <person name="Zhang X."/>
        </authorList>
    </citation>
    <scope>NUCLEOTIDE SEQUENCE</scope>
    <source>
        <strain evidence="2">KACC 12507</strain>
    </source>
</reference>
<dbReference type="PANTHER" id="PTHR43792:SF1">
    <property type="entry name" value="N-ACETYLTRANSFERASE DOMAIN-CONTAINING PROTEIN"/>
    <property type="match status" value="1"/>
</dbReference>
<dbReference type="RefSeq" id="WP_302041929.1">
    <property type="nucleotide sequence ID" value="NZ_JAUKPO010000043.1"/>
</dbReference>
<comment type="caution">
    <text evidence="2">The sequence shown here is derived from an EMBL/GenBank/DDBJ whole genome shotgun (WGS) entry which is preliminary data.</text>
</comment>
<dbReference type="Gene3D" id="3.40.630.30">
    <property type="match status" value="1"/>
</dbReference>
<dbReference type="InterPro" id="IPR016181">
    <property type="entry name" value="Acyl_CoA_acyltransferase"/>
</dbReference>
<dbReference type="PROSITE" id="PS51186">
    <property type="entry name" value="GNAT"/>
    <property type="match status" value="1"/>
</dbReference>
<dbReference type="Pfam" id="PF13302">
    <property type="entry name" value="Acetyltransf_3"/>
    <property type="match status" value="1"/>
</dbReference>
<accession>A0ABT8RGM1</accession>
<dbReference type="Proteomes" id="UP001168528">
    <property type="component" value="Unassembled WGS sequence"/>
</dbReference>
<dbReference type="SUPFAM" id="SSF55729">
    <property type="entry name" value="Acyl-CoA N-acyltransferases (Nat)"/>
    <property type="match status" value="1"/>
</dbReference>
<gene>
    <name evidence="2" type="ORF">Q0590_32950</name>
</gene>
<dbReference type="InterPro" id="IPR051531">
    <property type="entry name" value="N-acetyltransferase"/>
</dbReference>
<evidence type="ECO:0000313" key="3">
    <source>
        <dbReference type="Proteomes" id="UP001168528"/>
    </source>
</evidence>
<proteinExistence type="predicted"/>
<sequence length="161" mass="18595">MNTLTTRDILLRRLTVADAEAFYALYTWPEVIQHFDSSPFLPDDTAISFTSRIIESCYCIWTIRLRGEPEKIIGDLALHHYDMQHKRIEIGGSLLPAYWGKNLMKQAFELLIDFSRQTLKIEQIIGKTSPDNRQAIKLVEKLGFQRVGVVENELILSKRLS</sequence>